<reference evidence="3 4" key="1">
    <citation type="submission" date="2016-10" db="EMBL/GenBank/DDBJ databases">
        <authorList>
            <person name="de Groot N.N."/>
        </authorList>
    </citation>
    <scope>NUCLEOTIDE SEQUENCE [LARGE SCALE GENOMIC DNA]</scope>
    <source>
        <strain evidence="3 4">DSM 15893</strain>
    </source>
</reference>
<sequence>MKLRLMLVASSALLLAGCPFDDDDSPSTSTNPDSPSTPTSASYTVTVKNLTAAQPVSPVAVLAHNDNFALFTTGEAASVPLEVMAEGGNNADLLAFSSDDNVTLTMGGTGPIPPGGQESFTFTVDPSSAGYLSVAGMLVNTNDAFAGFSAMDISALEAGDKERVNAVIWDAGTEVNDELAANIPGPAGGGEGFNAARGSDDQVTVHPGVISSDDGLTTSALLTQHRFLNPGISVTIERTE</sequence>
<dbReference type="GeneID" id="35873897"/>
<accession>A0A1I5V2S5</accession>
<dbReference type="RefSeq" id="WP_017011669.1">
    <property type="nucleotide sequence ID" value="NZ_FOWR01000035.1"/>
</dbReference>
<dbReference type="Proteomes" id="UP000182692">
    <property type="component" value="Unassembled WGS sequence"/>
</dbReference>
<dbReference type="Pfam" id="PF06468">
    <property type="entry name" value="Spond_N"/>
    <property type="match status" value="1"/>
</dbReference>
<dbReference type="EMBL" id="FOWR01000035">
    <property type="protein sequence ID" value="SFQ01780.1"/>
    <property type="molecule type" value="Genomic_DNA"/>
</dbReference>
<evidence type="ECO:0000313" key="3">
    <source>
        <dbReference type="EMBL" id="SFQ01780.1"/>
    </source>
</evidence>
<dbReference type="AlphaFoldDB" id="A0A1I5V2S5"/>
<feature type="signal peptide" evidence="1">
    <location>
        <begin position="1"/>
        <end position="21"/>
    </location>
</feature>
<organism evidence="3 4">
    <name type="scientific">Enterovibrio norvegicus DSM 15893</name>
    <dbReference type="NCBI Taxonomy" id="1121869"/>
    <lineage>
        <taxon>Bacteria</taxon>
        <taxon>Pseudomonadati</taxon>
        <taxon>Pseudomonadota</taxon>
        <taxon>Gammaproteobacteria</taxon>
        <taxon>Vibrionales</taxon>
        <taxon>Vibrionaceae</taxon>
        <taxon>Enterovibrio</taxon>
    </lineage>
</organism>
<evidence type="ECO:0000259" key="2">
    <source>
        <dbReference type="Pfam" id="PF06468"/>
    </source>
</evidence>
<proteinExistence type="predicted"/>
<dbReference type="InterPro" id="IPR009465">
    <property type="entry name" value="Spondin_N"/>
</dbReference>
<dbReference type="PROSITE" id="PS51257">
    <property type="entry name" value="PROKAR_LIPOPROTEIN"/>
    <property type="match status" value="1"/>
</dbReference>
<dbReference type="InterPro" id="IPR038678">
    <property type="entry name" value="Spondin_N_sf"/>
</dbReference>
<evidence type="ECO:0000256" key="1">
    <source>
        <dbReference type="SAM" id="SignalP"/>
    </source>
</evidence>
<dbReference type="NCBIfam" id="NF038123">
    <property type="entry name" value="NF038123_dom"/>
    <property type="match status" value="1"/>
</dbReference>
<dbReference type="OrthoDB" id="5188840at2"/>
<name>A0A1I5V2S5_9GAMM</name>
<dbReference type="STRING" id="1121869.SAMN03084138_03814"/>
<feature type="domain" description="Spondin" evidence="2">
    <location>
        <begin position="57"/>
        <end position="174"/>
    </location>
</feature>
<keyword evidence="1" id="KW-0732">Signal</keyword>
<gene>
    <name evidence="3" type="ORF">SAMN03084138_03814</name>
</gene>
<protein>
    <submittedName>
        <fullName evidence="3">Spondin_N</fullName>
    </submittedName>
</protein>
<dbReference type="Gene3D" id="2.60.40.2130">
    <property type="entry name" value="F-spondin domain"/>
    <property type="match status" value="1"/>
</dbReference>
<evidence type="ECO:0000313" key="4">
    <source>
        <dbReference type="Proteomes" id="UP000182692"/>
    </source>
</evidence>
<feature type="chain" id="PRO_5010209674" evidence="1">
    <location>
        <begin position="22"/>
        <end position="240"/>
    </location>
</feature>